<sequence length="446" mass="46727">MDAGPRAHDGRGKSQARRGGVMSEAIRDLVNGVANGSLSDDEVIDWLHGVFEDGLSEADTIALTEAMRDSGEVLEWGSEIANLVVDKHSTGGVGDKASIVLAPALAACGLKVPMISGRGLGHTGGTLDKLESIPGLSVERTADEIRQQVERIGVAMVGQTDALVPADRRMYALRDITGTVASVPLITSSIVSKKAAEGLSALVLDVKFGRAAFMVERADATGLARSMVDAANGMGIATKAVLTTMDQPLGCAVGNSLEILESVETLCGNGPEDLEELVCVQGGLLLEATGLAEDMQTGALMIHDSLQDGSAFERFCKMVEAQGGATSIFDSDASLMRGLGLMDPGLLTTELCASANGWVEDIDAMALAEACLEMGAGRKQLDDEIDRAVGAILEVQVGDRLEEGEPWVVLYHRDEIPRARLEGLLGAITLSDEEVGAVSRITEAIE</sequence>
<dbReference type="Gene3D" id="3.90.1170.30">
    <property type="entry name" value="Pyrimidine nucleoside phosphorylase-like, C-terminal domain"/>
    <property type="match status" value="1"/>
</dbReference>
<evidence type="ECO:0000259" key="6">
    <source>
        <dbReference type="SMART" id="SM00941"/>
    </source>
</evidence>
<dbReference type="NCBIfam" id="NF004490">
    <property type="entry name" value="PRK05820.1"/>
    <property type="match status" value="1"/>
</dbReference>
<keyword evidence="4 7" id="KW-0808">Transferase</keyword>
<dbReference type="FunFam" id="3.40.1030.10:FF:000003">
    <property type="entry name" value="Pyrimidine-nucleoside phosphorylase"/>
    <property type="match status" value="1"/>
</dbReference>
<dbReference type="SUPFAM" id="SSF54680">
    <property type="entry name" value="Pyrimidine nucleoside phosphorylase C-terminal domain"/>
    <property type="match status" value="1"/>
</dbReference>
<dbReference type="PANTHER" id="PTHR10515">
    <property type="entry name" value="THYMIDINE PHOSPHORYLASE"/>
    <property type="match status" value="1"/>
</dbReference>
<evidence type="ECO:0000256" key="3">
    <source>
        <dbReference type="ARBA" id="ARBA00022676"/>
    </source>
</evidence>
<dbReference type="Pfam" id="PF00591">
    <property type="entry name" value="Glycos_transf_3"/>
    <property type="match status" value="1"/>
</dbReference>
<dbReference type="Gene3D" id="1.20.970.10">
    <property type="entry name" value="Transferase, Pyrimidine Nucleoside Phosphorylase, Chain C"/>
    <property type="match status" value="1"/>
</dbReference>
<dbReference type="InterPro" id="IPR013102">
    <property type="entry name" value="PYNP_C"/>
</dbReference>
<dbReference type="GO" id="GO:0006206">
    <property type="term" value="P:pyrimidine nucleobase metabolic process"/>
    <property type="evidence" value="ECO:0007669"/>
    <property type="project" value="InterPro"/>
</dbReference>
<protein>
    <submittedName>
        <fullName evidence="7">Thymidine phosphorylase (DeoA)</fullName>
        <ecNumber evidence="7">2.4.2.4</ecNumber>
    </submittedName>
</protein>
<feature type="domain" description="Pyrimidine nucleoside phosphorylase C-terminal" evidence="6">
    <location>
        <begin position="358"/>
        <end position="431"/>
    </location>
</feature>
<evidence type="ECO:0000256" key="2">
    <source>
        <dbReference type="ARBA" id="ARBA00011738"/>
    </source>
</evidence>
<comment type="subunit">
    <text evidence="2">Homodimer.</text>
</comment>
<evidence type="ECO:0000256" key="4">
    <source>
        <dbReference type="ARBA" id="ARBA00022679"/>
    </source>
</evidence>
<proteinExistence type="inferred from homology"/>
<dbReference type="InterPro" id="IPR000053">
    <property type="entry name" value="Thymidine/pyrmidine_PPase"/>
</dbReference>
<dbReference type="AlphaFoldDB" id="A0A075I7F7"/>
<dbReference type="NCBIfam" id="TIGR02644">
    <property type="entry name" value="Y_phosphoryl"/>
    <property type="match status" value="1"/>
</dbReference>
<dbReference type="EC" id="2.4.2.4" evidence="7"/>
<dbReference type="InterPro" id="IPR036320">
    <property type="entry name" value="Glycosyl_Trfase_fam3_N_dom_sf"/>
</dbReference>
<dbReference type="SUPFAM" id="SSF52418">
    <property type="entry name" value="Nucleoside phosphorylase/phosphoribosyltransferase catalytic domain"/>
    <property type="match status" value="1"/>
</dbReference>
<evidence type="ECO:0000256" key="1">
    <source>
        <dbReference type="ARBA" id="ARBA00006915"/>
    </source>
</evidence>
<dbReference type="SUPFAM" id="SSF47648">
    <property type="entry name" value="Nucleoside phosphorylase/phosphoribosyltransferase N-terminal domain"/>
    <property type="match status" value="1"/>
</dbReference>
<dbReference type="GO" id="GO:0004645">
    <property type="term" value="F:1,4-alpha-oligoglucan phosphorylase activity"/>
    <property type="evidence" value="ECO:0007669"/>
    <property type="project" value="InterPro"/>
</dbReference>
<organism evidence="7">
    <name type="scientific">uncultured marine group II/III euryarchaeote SAT1000_34_C08</name>
    <dbReference type="NCBI Taxonomy" id="1456576"/>
    <lineage>
        <taxon>Archaea</taxon>
        <taxon>Methanobacteriati</taxon>
        <taxon>Methanobacteriota</taxon>
        <taxon>environmental samples</taxon>
    </lineage>
</organism>
<comment type="similarity">
    <text evidence="1">Belongs to the thymidine/pyrimidine-nucleoside phosphorylase family.</text>
</comment>
<feature type="region of interest" description="Disordered" evidence="5">
    <location>
        <begin position="1"/>
        <end position="20"/>
    </location>
</feature>
<dbReference type="GO" id="GO:0009032">
    <property type="term" value="F:thymidine phosphorylase activity"/>
    <property type="evidence" value="ECO:0007669"/>
    <property type="project" value="UniProtKB-EC"/>
</dbReference>
<dbReference type="InterPro" id="IPR017872">
    <property type="entry name" value="Pyrmidine_PPase_CS"/>
</dbReference>
<evidence type="ECO:0000256" key="5">
    <source>
        <dbReference type="SAM" id="MobiDB-lite"/>
    </source>
</evidence>
<reference evidence="7" key="1">
    <citation type="journal article" date="2014" name="Genome Biol. Evol.">
        <title>Pangenome evidence for extensive interdomain horizontal transfer affecting lineage core and shell genes in uncultured planktonic thaumarchaeota and euryarchaeota.</title>
        <authorList>
            <person name="Deschamps P."/>
            <person name="Zivanovic Y."/>
            <person name="Moreira D."/>
            <person name="Rodriguez-Valera F."/>
            <person name="Lopez-Garcia P."/>
        </authorList>
    </citation>
    <scope>NUCLEOTIDE SEQUENCE</scope>
</reference>
<dbReference type="InterPro" id="IPR036566">
    <property type="entry name" value="PYNP-like_C_sf"/>
</dbReference>
<dbReference type="EMBL" id="KF901265">
    <property type="protein sequence ID" value="AIF24586.1"/>
    <property type="molecule type" value="Genomic_DNA"/>
</dbReference>
<keyword evidence="3 7" id="KW-0328">Glycosyltransferase</keyword>
<dbReference type="PROSITE" id="PS00647">
    <property type="entry name" value="THYMID_PHOSPHORYLASE"/>
    <property type="match status" value="1"/>
</dbReference>
<dbReference type="Pfam" id="PF07831">
    <property type="entry name" value="PYNP_C"/>
    <property type="match status" value="1"/>
</dbReference>
<accession>A0A075I7F7</accession>
<dbReference type="PANTHER" id="PTHR10515:SF0">
    <property type="entry name" value="THYMIDINE PHOSPHORYLASE"/>
    <property type="match status" value="1"/>
</dbReference>
<dbReference type="InterPro" id="IPR018090">
    <property type="entry name" value="Pyrmidine_PPas_bac/euk"/>
</dbReference>
<dbReference type="PIRSF" id="PIRSF000478">
    <property type="entry name" value="TP_PyNP"/>
    <property type="match status" value="1"/>
</dbReference>
<name>A0A075I7F7_9EURY</name>
<dbReference type="GO" id="GO:0006213">
    <property type="term" value="P:pyrimidine nucleoside metabolic process"/>
    <property type="evidence" value="ECO:0007669"/>
    <property type="project" value="InterPro"/>
</dbReference>
<dbReference type="GO" id="GO:0005829">
    <property type="term" value="C:cytosol"/>
    <property type="evidence" value="ECO:0007669"/>
    <property type="project" value="TreeGrafter"/>
</dbReference>
<dbReference type="InterPro" id="IPR035902">
    <property type="entry name" value="Nuc_phospho_transferase"/>
</dbReference>
<dbReference type="InterPro" id="IPR000312">
    <property type="entry name" value="Glycosyl_Trfase_fam3"/>
</dbReference>
<dbReference type="SMART" id="SM00941">
    <property type="entry name" value="PYNP_C"/>
    <property type="match status" value="1"/>
</dbReference>
<gene>
    <name evidence="7" type="primary">deoA</name>
</gene>
<dbReference type="Gene3D" id="3.40.1030.10">
    <property type="entry name" value="Nucleoside phosphorylase/phosphoribosyltransferase catalytic domain"/>
    <property type="match status" value="1"/>
</dbReference>
<feature type="compositionally biased region" description="Basic and acidic residues" evidence="5">
    <location>
        <begin position="1"/>
        <end position="12"/>
    </location>
</feature>
<evidence type="ECO:0000313" key="7">
    <source>
        <dbReference type="EMBL" id="AIF24586.1"/>
    </source>
</evidence>